<dbReference type="Gene3D" id="3.40.630.30">
    <property type="match status" value="1"/>
</dbReference>
<evidence type="ECO:0000259" key="1">
    <source>
        <dbReference type="Pfam" id="PF21926"/>
    </source>
</evidence>
<dbReference type="RefSeq" id="WP_283434934.1">
    <property type="nucleotide sequence ID" value="NZ_FXUG01000018.1"/>
</dbReference>
<evidence type="ECO:0000313" key="3">
    <source>
        <dbReference type="Proteomes" id="UP001158067"/>
    </source>
</evidence>
<organism evidence="2 3">
    <name type="scientific">Neorhodopirellula lusitana</name>
    <dbReference type="NCBI Taxonomy" id="445327"/>
    <lineage>
        <taxon>Bacteria</taxon>
        <taxon>Pseudomonadati</taxon>
        <taxon>Planctomycetota</taxon>
        <taxon>Planctomycetia</taxon>
        <taxon>Pirellulales</taxon>
        <taxon>Pirellulaceae</taxon>
        <taxon>Neorhodopirellula</taxon>
    </lineage>
</organism>
<dbReference type="Pfam" id="PF21926">
    <property type="entry name" value="FeeM"/>
    <property type="match status" value="1"/>
</dbReference>
<comment type="caution">
    <text evidence="2">The sequence shown here is derived from an EMBL/GenBank/DDBJ whole genome shotgun (WGS) entry which is preliminary data.</text>
</comment>
<name>A0ABY1QNX6_9BACT</name>
<dbReference type="InterPro" id="IPR016181">
    <property type="entry name" value="Acyl_CoA_acyltransferase"/>
</dbReference>
<keyword evidence="3" id="KW-1185">Reference proteome</keyword>
<gene>
    <name evidence="2" type="ORF">SAMN06265222_11828</name>
</gene>
<dbReference type="InterPro" id="IPR054597">
    <property type="entry name" value="FeeM_cat"/>
</dbReference>
<protein>
    <recommendedName>
        <fullName evidence="1">N-acyl amino acid synthase FeeM catalytic core domain-containing protein</fullName>
    </recommendedName>
</protein>
<dbReference type="EMBL" id="FXUG01000018">
    <property type="protein sequence ID" value="SMP74764.1"/>
    <property type="molecule type" value="Genomic_DNA"/>
</dbReference>
<proteinExistence type="predicted"/>
<reference evidence="2 3" key="1">
    <citation type="submission" date="2017-05" db="EMBL/GenBank/DDBJ databases">
        <authorList>
            <person name="Varghese N."/>
            <person name="Submissions S."/>
        </authorList>
    </citation>
    <scope>NUCLEOTIDE SEQUENCE [LARGE SCALE GENOMIC DNA]</scope>
    <source>
        <strain evidence="2 3">DSM 25457</strain>
    </source>
</reference>
<evidence type="ECO:0000313" key="2">
    <source>
        <dbReference type="EMBL" id="SMP74764.1"/>
    </source>
</evidence>
<dbReference type="Proteomes" id="UP001158067">
    <property type="component" value="Unassembled WGS sequence"/>
</dbReference>
<dbReference type="SUPFAM" id="SSF55729">
    <property type="entry name" value="Acyl-CoA N-acyltransferases (Nat)"/>
    <property type="match status" value="1"/>
</dbReference>
<sequence>MPVCAVAEASRSHIKTLCLNESQDLKIVRVFGTVNDVFTQLRKVRGGTDSSPCEFDFDSYSYHYGLFVNDQAVGTMTVTRAADGIIDCEDLYPGDAIQRYRQVLASPCKFRINSGMHSTLRTLRLMLREAWRDQLTHGTRVVVINAEKLLVRFYNRMGFDVIDNSQFVHPLLGTDSICMSMRADPETDNHFADLFATVDTPIDREHWVDACKRTSPVECLVSSNSTADLASF</sequence>
<feature type="domain" description="N-acyl amino acid synthase FeeM catalytic core" evidence="1">
    <location>
        <begin position="54"/>
        <end position="180"/>
    </location>
</feature>
<accession>A0ABY1QNX6</accession>